<comment type="catalytic activity">
    <reaction evidence="5">
        <text>GTP + H2O = GDP + phosphate + H(+)</text>
        <dbReference type="Rhea" id="RHEA:19669"/>
        <dbReference type="ChEBI" id="CHEBI:15377"/>
        <dbReference type="ChEBI" id="CHEBI:15378"/>
        <dbReference type="ChEBI" id="CHEBI:37565"/>
        <dbReference type="ChEBI" id="CHEBI:43474"/>
        <dbReference type="ChEBI" id="CHEBI:58189"/>
    </reaction>
    <physiologicalReaction direction="left-to-right" evidence="5">
        <dbReference type="Rhea" id="RHEA:19670"/>
    </physiologicalReaction>
</comment>
<evidence type="ECO:0000256" key="2">
    <source>
        <dbReference type="ARBA" id="ARBA00022801"/>
    </source>
</evidence>
<keyword evidence="2" id="KW-0378">Hydrolase</keyword>
<evidence type="ECO:0000256" key="1">
    <source>
        <dbReference type="ARBA" id="ARBA00022741"/>
    </source>
</evidence>
<dbReference type="Gene3D" id="3.40.50.300">
    <property type="entry name" value="P-loop containing nucleotide triphosphate hydrolases"/>
    <property type="match status" value="1"/>
</dbReference>
<name>A0A7S2S4Q8_9STRA</name>
<dbReference type="Pfam" id="PF02492">
    <property type="entry name" value="cobW"/>
    <property type="match status" value="1"/>
</dbReference>
<reference evidence="8" key="1">
    <citation type="submission" date="2021-01" db="EMBL/GenBank/DDBJ databases">
        <authorList>
            <person name="Corre E."/>
            <person name="Pelletier E."/>
            <person name="Niang G."/>
            <person name="Scheremetjew M."/>
            <person name="Finn R."/>
            <person name="Kale V."/>
            <person name="Holt S."/>
            <person name="Cochrane G."/>
            <person name="Meng A."/>
            <person name="Brown T."/>
            <person name="Cohen L."/>
        </authorList>
    </citation>
    <scope>NUCLEOTIDE SEQUENCE</scope>
    <source>
        <strain evidence="8">CCMP1243</strain>
    </source>
</reference>
<comment type="similarity">
    <text evidence="4">Belongs to the SIMIBI class G3E GTPase family. ZNG1 subfamily.</text>
</comment>
<sequence length="625" mass="68270">MPPSRRRSPRSRSPLPVTVLSGFLGAGKTTLLSHVLNNRAGLRVGVLVNDMAELNVDASLIQQNVELVDGKDMLVELSNGCICCTLRPQLVDTLVHLANQGNLDYLLVESTGISEPLPVAAAIVEDPKLAKLVKLDTLVTVVDALNFMNDYESTDQAAHRKELGAEEDDERMIVDLLVDQIETADVVLLNKADLVSKKQMATLRSVIQHLNPKAVVHTSSYGALSVDSILGTGLFRAPEQSEAWDAAVRGDEDHTPETEEYGISSFIYRAPRPFSTKKLNRVLEKGLPNVVRSKGFIAVADAPEHRLIWSQAGLSMTLRDGNEWGPGEQPRQEIVIIGVELDKAKVKALLDKALVNKETLGKRQRASSEEHPPSASKRRPPLTLVRKHASLDGWLGEENQHSQALLVPRPLQPTKFQAKVDHAVHALGGEDAFDFHATVTSETTMRRVLLKVYKHKLKAAAKQVLEPCRHLLPPSLRTLIAEDIEHIGLTVTKLALAHNTNSTNPSIAVKLQAIGTNTCSKWHVDALPGRAIVSYCGQGTQFRTGGLHMHHKEAGEEGKHHCAHAGDILFMKGATFPSPANSLVHRAPPYGKGGDKQRTANKAHGRDQDGEEVTHRLLLVVDLAV</sequence>
<evidence type="ECO:0000256" key="5">
    <source>
        <dbReference type="ARBA" id="ARBA00049117"/>
    </source>
</evidence>
<dbReference type="Gene3D" id="3.30.1220.10">
    <property type="entry name" value="CobW-like, C-terminal domain"/>
    <property type="match status" value="1"/>
</dbReference>
<feature type="region of interest" description="Disordered" evidence="6">
    <location>
        <begin position="586"/>
        <end position="611"/>
    </location>
</feature>
<dbReference type="PANTHER" id="PTHR43603">
    <property type="entry name" value="COBW DOMAIN-CONTAINING PROTEIN DDB_G0274527"/>
    <property type="match status" value="1"/>
</dbReference>
<dbReference type="Pfam" id="PF07683">
    <property type="entry name" value="CobW_C"/>
    <property type="match status" value="1"/>
</dbReference>
<evidence type="ECO:0000313" key="8">
    <source>
        <dbReference type="EMBL" id="CAD9689498.1"/>
    </source>
</evidence>
<dbReference type="InterPro" id="IPR003495">
    <property type="entry name" value="CobW/HypB/UreG_nucleotide-bd"/>
</dbReference>
<evidence type="ECO:0000259" key="7">
    <source>
        <dbReference type="SMART" id="SM00833"/>
    </source>
</evidence>
<feature type="region of interest" description="Disordered" evidence="6">
    <location>
        <begin position="360"/>
        <end position="382"/>
    </location>
</feature>
<dbReference type="GO" id="GO:0016787">
    <property type="term" value="F:hydrolase activity"/>
    <property type="evidence" value="ECO:0007669"/>
    <property type="project" value="UniProtKB-KW"/>
</dbReference>
<evidence type="ECO:0000256" key="6">
    <source>
        <dbReference type="SAM" id="MobiDB-lite"/>
    </source>
</evidence>
<accession>A0A7S2S4Q8</accession>
<dbReference type="SMART" id="SM00833">
    <property type="entry name" value="CobW_C"/>
    <property type="match status" value="1"/>
</dbReference>
<gene>
    <name evidence="8" type="ORF">RMAR1173_LOCUS11119</name>
</gene>
<dbReference type="InterPro" id="IPR051927">
    <property type="entry name" value="Zn_Chap_cDPG_Synth"/>
</dbReference>
<dbReference type="SUPFAM" id="SSF52540">
    <property type="entry name" value="P-loop containing nucleoside triphosphate hydrolases"/>
    <property type="match status" value="1"/>
</dbReference>
<keyword evidence="3" id="KW-0143">Chaperone</keyword>
<dbReference type="InterPro" id="IPR011629">
    <property type="entry name" value="CobW-like_C"/>
</dbReference>
<protein>
    <recommendedName>
        <fullName evidence="7">CobW C-terminal domain-containing protein</fullName>
    </recommendedName>
</protein>
<proteinExistence type="inferred from homology"/>
<evidence type="ECO:0000256" key="3">
    <source>
        <dbReference type="ARBA" id="ARBA00023186"/>
    </source>
</evidence>
<dbReference type="GO" id="GO:0000166">
    <property type="term" value="F:nucleotide binding"/>
    <property type="evidence" value="ECO:0007669"/>
    <property type="project" value="UniProtKB-KW"/>
</dbReference>
<dbReference type="EMBL" id="HBHJ01016792">
    <property type="protein sequence ID" value="CAD9689498.1"/>
    <property type="molecule type" value="Transcribed_RNA"/>
</dbReference>
<feature type="compositionally biased region" description="Basic and acidic residues" evidence="6">
    <location>
        <begin position="593"/>
        <end position="611"/>
    </location>
</feature>
<dbReference type="InterPro" id="IPR027417">
    <property type="entry name" value="P-loop_NTPase"/>
</dbReference>
<dbReference type="InterPro" id="IPR036627">
    <property type="entry name" value="CobW-likC_sf"/>
</dbReference>
<keyword evidence="1" id="KW-0547">Nucleotide-binding</keyword>
<dbReference type="CDD" id="cd03112">
    <property type="entry name" value="CobW-like"/>
    <property type="match status" value="1"/>
</dbReference>
<dbReference type="PANTHER" id="PTHR43603:SF1">
    <property type="entry name" value="ZINC-REGULATED GTPASE METALLOPROTEIN ACTIVATOR 1"/>
    <property type="match status" value="1"/>
</dbReference>
<organism evidence="8">
    <name type="scientific">Rhizochromulina marina</name>
    <dbReference type="NCBI Taxonomy" id="1034831"/>
    <lineage>
        <taxon>Eukaryota</taxon>
        <taxon>Sar</taxon>
        <taxon>Stramenopiles</taxon>
        <taxon>Ochrophyta</taxon>
        <taxon>Dictyochophyceae</taxon>
        <taxon>Rhizochromulinales</taxon>
        <taxon>Rhizochromulina</taxon>
    </lineage>
</organism>
<evidence type="ECO:0000256" key="4">
    <source>
        <dbReference type="ARBA" id="ARBA00034320"/>
    </source>
</evidence>
<feature type="domain" description="CobW C-terminal" evidence="7">
    <location>
        <begin position="263"/>
        <end position="354"/>
    </location>
</feature>
<dbReference type="Pfam" id="PF08856">
    <property type="entry name" value="DUF1826"/>
    <property type="match status" value="1"/>
</dbReference>
<dbReference type="AlphaFoldDB" id="A0A7S2S4Q8"/>
<dbReference type="InterPro" id="IPR014955">
    <property type="entry name" value="DUF1826"/>
</dbReference>